<dbReference type="GO" id="GO:0009055">
    <property type="term" value="F:electron transfer activity"/>
    <property type="evidence" value="ECO:0007669"/>
    <property type="project" value="InterPro"/>
</dbReference>
<keyword evidence="3" id="KW-0408">Iron</keyword>
<name>A0A5B8RAE1_9ZZZZ</name>
<dbReference type="InterPro" id="IPR051459">
    <property type="entry name" value="Cytochrome_c-type_DH"/>
</dbReference>
<proteinExistence type="predicted"/>
<protein>
    <recommendedName>
        <fullName evidence="5">Cytochrome c domain-containing protein</fullName>
    </recommendedName>
</protein>
<evidence type="ECO:0000313" key="6">
    <source>
        <dbReference type="EMBL" id="QEA04372.1"/>
    </source>
</evidence>
<dbReference type="InterPro" id="IPR009056">
    <property type="entry name" value="Cyt_c-like_dom"/>
</dbReference>
<feature type="region of interest" description="Disordered" evidence="4">
    <location>
        <begin position="167"/>
        <end position="194"/>
    </location>
</feature>
<dbReference type="EMBL" id="MN079083">
    <property type="protein sequence ID" value="QEA04372.1"/>
    <property type="molecule type" value="Genomic_DNA"/>
</dbReference>
<dbReference type="PROSITE" id="PS51007">
    <property type="entry name" value="CYTC"/>
    <property type="match status" value="1"/>
</dbReference>
<evidence type="ECO:0000256" key="2">
    <source>
        <dbReference type="ARBA" id="ARBA00022723"/>
    </source>
</evidence>
<keyword evidence="1" id="KW-0349">Heme</keyword>
<evidence type="ECO:0000256" key="1">
    <source>
        <dbReference type="ARBA" id="ARBA00022617"/>
    </source>
</evidence>
<dbReference type="AlphaFoldDB" id="A0A5B8RAE1"/>
<feature type="domain" description="Cytochrome c" evidence="5">
    <location>
        <begin position="62"/>
        <end position="149"/>
    </location>
</feature>
<organism evidence="6">
    <name type="scientific">uncultured organism</name>
    <dbReference type="NCBI Taxonomy" id="155900"/>
    <lineage>
        <taxon>unclassified sequences</taxon>
        <taxon>environmental samples</taxon>
    </lineage>
</organism>
<dbReference type="GO" id="GO:0046872">
    <property type="term" value="F:metal ion binding"/>
    <property type="evidence" value="ECO:0007669"/>
    <property type="project" value="UniProtKB-KW"/>
</dbReference>
<sequence length="194" mass="20345">MFTRKHAIAAFAVLAGLALAGAAGAADNGRTYDLGTPVTHETIAKWDIDVPPSGKGLPEGSGSVAQGREVYAKNCASCHGEKGEGGPMNRLVGGRGTLASDSPVKTVGSYWPDATTVFDYVHRAMPFTAPESLSAHQVYAVTAYLLHLNGIVPADATLDRESLPEVKMPNRDGFVSPDPRPDTDNTACMEDCGD</sequence>
<evidence type="ECO:0000256" key="4">
    <source>
        <dbReference type="SAM" id="MobiDB-lite"/>
    </source>
</evidence>
<dbReference type="SUPFAM" id="SSF46626">
    <property type="entry name" value="Cytochrome c"/>
    <property type="match status" value="1"/>
</dbReference>
<gene>
    <name evidence="6" type="ORF">KBTEX_00680</name>
</gene>
<evidence type="ECO:0000259" key="5">
    <source>
        <dbReference type="PROSITE" id="PS51007"/>
    </source>
</evidence>
<dbReference type="PANTHER" id="PTHR35008:SF8">
    <property type="entry name" value="ALCOHOL DEHYDROGENASE CYTOCHROME C SUBUNIT"/>
    <property type="match status" value="1"/>
</dbReference>
<keyword evidence="2" id="KW-0479">Metal-binding</keyword>
<evidence type="ECO:0000256" key="3">
    <source>
        <dbReference type="ARBA" id="ARBA00023004"/>
    </source>
</evidence>
<dbReference type="GO" id="GO:0020037">
    <property type="term" value="F:heme binding"/>
    <property type="evidence" value="ECO:0007669"/>
    <property type="project" value="InterPro"/>
</dbReference>
<accession>A0A5B8RAE1</accession>
<dbReference type="Pfam" id="PF13442">
    <property type="entry name" value="Cytochrome_CBB3"/>
    <property type="match status" value="1"/>
</dbReference>
<dbReference type="PANTHER" id="PTHR35008">
    <property type="entry name" value="BLL4482 PROTEIN-RELATED"/>
    <property type="match status" value="1"/>
</dbReference>
<reference evidence="6" key="1">
    <citation type="submission" date="2019-06" db="EMBL/GenBank/DDBJ databases">
        <authorList>
            <person name="Murdoch R.W."/>
            <person name="Fathepure B."/>
        </authorList>
    </citation>
    <scope>NUCLEOTIDE SEQUENCE</scope>
</reference>
<dbReference type="Gene3D" id="1.10.760.10">
    <property type="entry name" value="Cytochrome c-like domain"/>
    <property type="match status" value="1"/>
</dbReference>
<dbReference type="InterPro" id="IPR036909">
    <property type="entry name" value="Cyt_c-like_dom_sf"/>
</dbReference>